<name>A0A0A9GDR6_ARUDO</name>
<evidence type="ECO:0000256" key="1">
    <source>
        <dbReference type="SAM" id="Phobius"/>
    </source>
</evidence>
<keyword evidence="1" id="KW-0812">Transmembrane</keyword>
<dbReference type="AlphaFoldDB" id="A0A0A9GDR6"/>
<dbReference type="EMBL" id="GBRH01174666">
    <property type="protein sequence ID" value="JAE23230.1"/>
    <property type="molecule type" value="Transcribed_RNA"/>
</dbReference>
<reference evidence="2" key="1">
    <citation type="submission" date="2014-09" db="EMBL/GenBank/DDBJ databases">
        <authorList>
            <person name="Magalhaes I.L.F."/>
            <person name="Oliveira U."/>
            <person name="Santos F.R."/>
            <person name="Vidigal T.H.D.A."/>
            <person name="Brescovit A.D."/>
            <person name="Santos A.J."/>
        </authorList>
    </citation>
    <scope>NUCLEOTIDE SEQUENCE</scope>
    <source>
        <tissue evidence="2">Shoot tissue taken approximately 20 cm above the soil surface</tissue>
    </source>
</reference>
<dbReference type="EMBL" id="GBRH01178186">
    <property type="protein sequence ID" value="JAE19710.1"/>
    <property type="molecule type" value="Transcribed_RNA"/>
</dbReference>
<evidence type="ECO:0000313" key="2">
    <source>
        <dbReference type="EMBL" id="JAE23230.1"/>
    </source>
</evidence>
<reference evidence="2" key="2">
    <citation type="journal article" date="2015" name="Data Brief">
        <title>Shoot transcriptome of the giant reed, Arundo donax.</title>
        <authorList>
            <person name="Barrero R.A."/>
            <person name="Guerrero F.D."/>
            <person name="Moolhuijzen P."/>
            <person name="Goolsby J.A."/>
            <person name="Tidwell J."/>
            <person name="Bellgard S.E."/>
            <person name="Bellgard M.I."/>
        </authorList>
    </citation>
    <scope>NUCLEOTIDE SEQUENCE</scope>
    <source>
        <tissue evidence="2">Shoot tissue taken approximately 20 cm above the soil surface</tissue>
    </source>
</reference>
<accession>A0A0A9GDR6</accession>
<protein>
    <submittedName>
        <fullName evidence="2">Uncharacterized protein</fullName>
    </submittedName>
</protein>
<organism evidence="2">
    <name type="scientific">Arundo donax</name>
    <name type="common">Giant reed</name>
    <name type="synonym">Donax arundinaceus</name>
    <dbReference type="NCBI Taxonomy" id="35708"/>
    <lineage>
        <taxon>Eukaryota</taxon>
        <taxon>Viridiplantae</taxon>
        <taxon>Streptophyta</taxon>
        <taxon>Embryophyta</taxon>
        <taxon>Tracheophyta</taxon>
        <taxon>Spermatophyta</taxon>
        <taxon>Magnoliopsida</taxon>
        <taxon>Liliopsida</taxon>
        <taxon>Poales</taxon>
        <taxon>Poaceae</taxon>
        <taxon>PACMAD clade</taxon>
        <taxon>Arundinoideae</taxon>
        <taxon>Arundineae</taxon>
        <taxon>Arundo</taxon>
    </lineage>
</organism>
<sequence length="58" mass="6791">MYHVGMEFLDPGGRIFFYSVYFLPSGLFFMSSVGVYDDMYHVCCDPYILKFISDKPLM</sequence>
<keyword evidence="1" id="KW-1133">Transmembrane helix</keyword>
<proteinExistence type="predicted"/>
<keyword evidence="1" id="KW-0472">Membrane</keyword>
<feature type="transmembrane region" description="Helical" evidence="1">
    <location>
        <begin position="15"/>
        <end position="36"/>
    </location>
</feature>